<keyword evidence="6" id="KW-1185">Reference proteome</keyword>
<feature type="signal peptide" evidence="4">
    <location>
        <begin position="1"/>
        <end position="25"/>
    </location>
</feature>
<dbReference type="InterPro" id="IPR013211">
    <property type="entry name" value="LVIVD"/>
</dbReference>
<sequence>MNLMKRLVISLLAFICISPFTTAEAQTTSSGHVETMLGFGRSVDVANGTVFIGEPANAHQPGIVYIYSRSESNWSEQAQLKASDGYIGDGFGSSLVATENRILIGAPQQNDERGVAYVFEKENDNTWTEVAQIALSDTSAGGGFGNSIALHKNRAFIGAPGENEGLGAVYVFQKTGNGAWKQQAHITNPDTAQGVSFGAALSVDDSRLLVGAPKKQGGAVYVYQGSDSGSWEMESVLTSNRVDQRAAFGSTLGLQGNQAFIGAPRHAGGSGAVFVFQRDTNTQEWNANGKLVAYDSGSRYQFGASLTFDGADLWVGAPGADNRKGALYQFNRSSDNSAKWASVSKIEGPERSQGDQFAGTIAVEGDVAVTGLVGADYGAGTAGILERNEAGTWNAQATVLSNSSSVLEPITGGKVKCADGKASLFGCNNVDLLSFLPINKMGGDRGVRLNDIWGWTDSKTGKEYAIVGRMDGTSFVDISNPTDPVYVGNLPKPEKSNASIWRDIKVYDNHAYVVADNAGMHGMQVVDLTDLRDFNGTPLALKEAAHYDEIHSAHNVVINEDTGFAYVVGSSGGGKTCGGGLHMVDINDPTNPTFKGCFADPSTGRSGTGYSHDAQCIVYDGPDKDYKGHEICLGANETAISIADVTDKENPKALSTASYPDYAYVHQGWLTEDHRYFFQNDELDELTGNVDHTRTLIWDVTDLDDPQFVREYLFDNASSDHNLYIKDGMMYQSNYVSGLQVVDISDPENPVKTGFFDTAPFGEDTPGFAGTWSNYPYFESGVVIMSSGQEGLFILDPGDSNPTSPSR</sequence>
<evidence type="ECO:0000313" key="5">
    <source>
        <dbReference type="EMBL" id="NGP88949.1"/>
    </source>
</evidence>
<dbReference type="Proteomes" id="UP000479132">
    <property type="component" value="Unassembled WGS sequence"/>
</dbReference>
<dbReference type="SUPFAM" id="SSF69318">
    <property type="entry name" value="Integrin alpha N-terminal domain"/>
    <property type="match status" value="2"/>
</dbReference>
<name>A0A6M1T4D6_9BACT</name>
<protein>
    <submittedName>
        <fullName evidence="5">Choice-of-anchor B family protein</fullName>
    </submittedName>
</protein>
<evidence type="ECO:0000256" key="1">
    <source>
        <dbReference type="ARBA" id="ARBA00022729"/>
    </source>
</evidence>
<keyword evidence="1 4" id="KW-0732">Signal</keyword>
<dbReference type="PANTHER" id="PTHR38787:SF3">
    <property type="entry name" value="REGULATORY P DOMAIN-CONTAINING PROTEIN"/>
    <property type="match status" value="1"/>
</dbReference>
<dbReference type="Pfam" id="PF08309">
    <property type="entry name" value="LVIVD"/>
    <property type="match status" value="4"/>
</dbReference>
<dbReference type="NCBIfam" id="TIGR04312">
    <property type="entry name" value="choice_anch_B"/>
    <property type="match status" value="1"/>
</dbReference>
<dbReference type="GO" id="GO:0005576">
    <property type="term" value="C:extracellular region"/>
    <property type="evidence" value="ECO:0007669"/>
    <property type="project" value="TreeGrafter"/>
</dbReference>
<evidence type="ECO:0000256" key="2">
    <source>
        <dbReference type="ARBA" id="ARBA00022737"/>
    </source>
</evidence>
<proteinExistence type="predicted"/>
<dbReference type="Pfam" id="PF14312">
    <property type="entry name" value="FG-GAP_2"/>
    <property type="match status" value="3"/>
</dbReference>
<dbReference type="Gene3D" id="2.130.10.130">
    <property type="entry name" value="Integrin alpha, N-terminal"/>
    <property type="match status" value="3"/>
</dbReference>
<feature type="chain" id="PRO_5027110129" evidence="4">
    <location>
        <begin position="26"/>
        <end position="807"/>
    </location>
</feature>
<evidence type="ECO:0000313" key="6">
    <source>
        <dbReference type="Proteomes" id="UP000479132"/>
    </source>
</evidence>
<keyword evidence="2" id="KW-0677">Repeat</keyword>
<gene>
    <name evidence="5" type="ORF">G3569_11325</name>
</gene>
<organism evidence="5 6">
    <name type="scientific">Fodinibius halophilus</name>
    <dbReference type="NCBI Taxonomy" id="1736908"/>
    <lineage>
        <taxon>Bacteria</taxon>
        <taxon>Pseudomonadati</taxon>
        <taxon>Balneolota</taxon>
        <taxon>Balneolia</taxon>
        <taxon>Balneolales</taxon>
        <taxon>Balneolaceae</taxon>
        <taxon>Fodinibius</taxon>
    </lineage>
</organism>
<dbReference type="AlphaFoldDB" id="A0A6M1T4D6"/>
<dbReference type="InterPro" id="IPR013517">
    <property type="entry name" value="FG-GAP"/>
</dbReference>
<keyword evidence="3" id="KW-0325">Glycoprotein</keyword>
<comment type="caution">
    <text evidence="5">The sequence shown here is derived from an EMBL/GenBank/DDBJ whole genome shotgun (WGS) entry which is preliminary data.</text>
</comment>
<dbReference type="SMART" id="SM00191">
    <property type="entry name" value="Int_alpha"/>
    <property type="match status" value="4"/>
</dbReference>
<accession>A0A6M1T4D6</accession>
<dbReference type="PROSITE" id="PS51470">
    <property type="entry name" value="FG_GAP"/>
    <property type="match status" value="2"/>
</dbReference>
<dbReference type="InterPro" id="IPR027589">
    <property type="entry name" value="Choice_anch_B"/>
</dbReference>
<dbReference type="EMBL" id="JAALLS010000014">
    <property type="protein sequence ID" value="NGP88949.1"/>
    <property type="molecule type" value="Genomic_DNA"/>
</dbReference>
<dbReference type="InterPro" id="IPR013519">
    <property type="entry name" value="Int_alpha_beta-p"/>
</dbReference>
<dbReference type="InterPro" id="IPR028994">
    <property type="entry name" value="Integrin_alpha_N"/>
</dbReference>
<reference evidence="5 6" key="1">
    <citation type="submission" date="2020-02" db="EMBL/GenBank/DDBJ databases">
        <title>Aliifodinibius halophilus 2W32, complete genome.</title>
        <authorList>
            <person name="Li Y."/>
            <person name="Wu S."/>
        </authorList>
    </citation>
    <scope>NUCLEOTIDE SEQUENCE [LARGE SCALE GENOMIC DNA]</scope>
    <source>
        <strain evidence="5 6">2W32</strain>
    </source>
</reference>
<dbReference type="PANTHER" id="PTHR38787">
    <property type="entry name" value="REGULATORY P DOMAIN-CONTAINING PROTEIN"/>
    <property type="match status" value="1"/>
</dbReference>
<evidence type="ECO:0000256" key="3">
    <source>
        <dbReference type="ARBA" id="ARBA00023180"/>
    </source>
</evidence>
<evidence type="ECO:0000256" key="4">
    <source>
        <dbReference type="SAM" id="SignalP"/>
    </source>
</evidence>